<feature type="transmembrane region" description="Helical" evidence="1">
    <location>
        <begin position="39"/>
        <end position="57"/>
    </location>
</feature>
<keyword evidence="1" id="KW-0472">Membrane</keyword>
<reference evidence="2 3" key="1">
    <citation type="submission" date="2014-10" db="EMBL/GenBank/DDBJ databases">
        <title>Draft genome of anammox bacterium scalindua brodae, obtained using differential coverage binning of sequence data from two enrichment reactors.</title>
        <authorList>
            <person name="Speth D.R."/>
            <person name="Russ L."/>
            <person name="Kartal B."/>
            <person name="Op den Camp H.J."/>
            <person name="Dutilh B.E."/>
            <person name="Jetten M.S."/>
        </authorList>
    </citation>
    <scope>NUCLEOTIDE SEQUENCE [LARGE SCALE GENOMIC DNA]</scope>
    <source>
        <strain evidence="2">RU1</strain>
    </source>
</reference>
<dbReference type="EMBL" id="JRYO01000043">
    <property type="protein sequence ID" value="KHE93652.1"/>
    <property type="molecule type" value="Genomic_DNA"/>
</dbReference>
<dbReference type="AlphaFoldDB" id="A0A0B0EKR5"/>
<evidence type="ECO:0000256" key="1">
    <source>
        <dbReference type="SAM" id="Phobius"/>
    </source>
</evidence>
<proteinExistence type="predicted"/>
<keyword evidence="1" id="KW-0812">Transmembrane</keyword>
<sequence>MENKLNRKLNIIILLGVMAVSLLVIILEGYLKVSLSSKLFLIFGCIIIVFNFYVILFQISTKRLIVLIPIAGAAGYVTQVIGTGCNIWVYTNHGKTFYIAIFMFIFVAIAMYGITTLMSPLSGKHEFKKTRNSIFNICWVSGIFLFLVVTSLRFRNDINLAFWIYYGFLFIFAIYSSSRLSIRTMICLTISAWVVGFTSEYFGSQAGIWLFEKSDNFPPAFLVGGSWPLEFTLHYCLSAVVSKEKC</sequence>
<dbReference type="Proteomes" id="UP000030652">
    <property type="component" value="Unassembled WGS sequence"/>
</dbReference>
<feature type="transmembrane region" description="Helical" evidence="1">
    <location>
        <begin position="133"/>
        <end position="152"/>
    </location>
</feature>
<organism evidence="2 3">
    <name type="scientific">Candidatus Scalindua brodae</name>
    <dbReference type="NCBI Taxonomy" id="237368"/>
    <lineage>
        <taxon>Bacteria</taxon>
        <taxon>Pseudomonadati</taxon>
        <taxon>Planctomycetota</taxon>
        <taxon>Candidatus Brocadiia</taxon>
        <taxon>Candidatus Brocadiales</taxon>
        <taxon>Candidatus Scalinduaceae</taxon>
        <taxon>Candidatus Scalindua</taxon>
    </lineage>
</organism>
<evidence type="ECO:0000313" key="3">
    <source>
        <dbReference type="Proteomes" id="UP000030652"/>
    </source>
</evidence>
<feature type="transmembrane region" description="Helical" evidence="1">
    <location>
        <begin position="64"/>
        <end position="91"/>
    </location>
</feature>
<comment type="caution">
    <text evidence="2">The sequence shown here is derived from an EMBL/GenBank/DDBJ whole genome shotgun (WGS) entry which is preliminary data.</text>
</comment>
<feature type="transmembrane region" description="Helical" evidence="1">
    <location>
        <begin position="158"/>
        <end position="175"/>
    </location>
</feature>
<feature type="transmembrane region" description="Helical" evidence="1">
    <location>
        <begin position="9"/>
        <end position="27"/>
    </location>
</feature>
<gene>
    <name evidence="2" type="ORF">SCABRO_00581</name>
</gene>
<feature type="transmembrane region" description="Helical" evidence="1">
    <location>
        <begin position="97"/>
        <end position="121"/>
    </location>
</feature>
<name>A0A0B0EKR5_9BACT</name>
<accession>A0A0B0EKR5</accession>
<evidence type="ECO:0000313" key="2">
    <source>
        <dbReference type="EMBL" id="KHE93652.1"/>
    </source>
</evidence>
<keyword evidence="1" id="KW-1133">Transmembrane helix</keyword>
<protein>
    <submittedName>
        <fullName evidence="2">Uncharacterized protein</fullName>
    </submittedName>
</protein>